<dbReference type="PROSITE" id="PS00630">
    <property type="entry name" value="IMP_2"/>
    <property type="match status" value="1"/>
</dbReference>
<dbReference type="FunFam" id="3.30.540.10:FF:000003">
    <property type="entry name" value="Inositol-1-monophosphatase"/>
    <property type="match status" value="1"/>
</dbReference>
<evidence type="ECO:0000256" key="1">
    <source>
        <dbReference type="ARBA" id="ARBA00001033"/>
    </source>
</evidence>
<keyword evidence="6" id="KW-0378">Hydrolase</keyword>
<dbReference type="InterPro" id="IPR000760">
    <property type="entry name" value="Inositol_monophosphatase-like"/>
</dbReference>
<dbReference type="PRINTS" id="PR00377">
    <property type="entry name" value="IMPHPHTASES"/>
</dbReference>
<dbReference type="InterPro" id="IPR020550">
    <property type="entry name" value="Inositol_monophosphatase_CS"/>
</dbReference>
<dbReference type="GO" id="GO:0008934">
    <property type="term" value="F:inositol monophosphate 1-phosphatase activity"/>
    <property type="evidence" value="ECO:0007669"/>
    <property type="project" value="InterPro"/>
</dbReference>
<dbReference type="GO" id="GO:0007165">
    <property type="term" value="P:signal transduction"/>
    <property type="evidence" value="ECO:0007669"/>
    <property type="project" value="TreeGrafter"/>
</dbReference>
<name>A0A6J6B0U7_9ZZZZ</name>
<accession>A0A6J6B0U7</accession>
<dbReference type="Pfam" id="PF00459">
    <property type="entry name" value="Inositol_P"/>
    <property type="match status" value="1"/>
</dbReference>
<reference evidence="8" key="1">
    <citation type="submission" date="2020-05" db="EMBL/GenBank/DDBJ databases">
        <authorList>
            <person name="Chiriac C."/>
            <person name="Salcher M."/>
            <person name="Ghai R."/>
            <person name="Kavagutti S V."/>
        </authorList>
    </citation>
    <scope>NUCLEOTIDE SEQUENCE</scope>
</reference>
<dbReference type="GO" id="GO:0006020">
    <property type="term" value="P:inositol metabolic process"/>
    <property type="evidence" value="ECO:0007669"/>
    <property type="project" value="TreeGrafter"/>
</dbReference>
<dbReference type="InterPro" id="IPR033942">
    <property type="entry name" value="IMPase"/>
</dbReference>
<evidence type="ECO:0000256" key="6">
    <source>
        <dbReference type="ARBA" id="ARBA00022801"/>
    </source>
</evidence>
<dbReference type="EC" id="3.1.3.25" evidence="4"/>
<dbReference type="GO" id="GO:0046854">
    <property type="term" value="P:phosphatidylinositol phosphate biosynthetic process"/>
    <property type="evidence" value="ECO:0007669"/>
    <property type="project" value="InterPro"/>
</dbReference>
<dbReference type="EMBL" id="CAEZSJ010000009">
    <property type="protein sequence ID" value="CAB4532445.1"/>
    <property type="molecule type" value="Genomic_DNA"/>
</dbReference>
<evidence type="ECO:0000256" key="4">
    <source>
        <dbReference type="ARBA" id="ARBA00013106"/>
    </source>
</evidence>
<sequence>MGSNEWLNSPVKSEIKAELLDLAVSIAKSAGDLLMARPDVFDLATKSSAIDFATQMDTASEKLIVGKILEARPDDGIIGEEGSSIPSTSGVTWVIDPLDGTVNYFYGLAGWNVSIAVKDSEGVQVGVVFAPSINSLWTATKDGGAFCNGKKISCNEPVEFNRALVGTGFSYDVKDREDQARIVSKLLLEIRDLRRIGAGAADLCLVATGRLDAFYELGLNEWDLAAGGLIATEAGALVTGRNGGPAGKEMVIAAGPSLHARLVSEIG</sequence>
<comment type="cofactor">
    <cofactor evidence="2">
        <name>Mg(2+)</name>
        <dbReference type="ChEBI" id="CHEBI:18420"/>
    </cofactor>
</comment>
<evidence type="ECO:0000256" key="7">
    <source>
        <dbReference type="ARBA" id="ARBA00022842"/>
    </source>
</evidence>
<protein>
    <recommendedName>
        <fullName evidence="4">inositol-phosphate phosphatase</fullName>
        <ecNumber evidence="4">3.1.3.25</ecNumber>
    </recommendedName>
</protein>
<dbReference type="PANTHER" id="PTHR20854:SF4">
    <property type="entry name" value="INOSITOL-1-MONOPHOSPHATASE-RELATED"/>
    <property type="match status" value="1"/>
</dbReference>
<comment type="catalytic activity">
    <reaction evidence="1">
        <text>a myo-inositol phosphate + H2O = myo-inositol + phosphate</text>
        <dbReference type="Rhea" id="RHEA:24056"/>
        <dbReference type="ChEBI" id="CHEBI:15377"/>
        <dbReference type="ChEBI" id="CHEBI:17268"/>
        <dbReference type="ChEBI" id="CHEBI:43474"/>
        <dbReference type="ChEBI" id="CHEBI:84139"/>
        <dbReference type="EC" id="3.1.3.25"/>
    </reaction>
</comment>
<dbReference type="InterPro" id="IPR020583">
    <property type="entry name" value="Inositol_monoP_metal-BS"/>
</dbReference>
<dbReference type="PROSITE" id="PS00629">
    <property type="entry name" value="IMP_1"/>
    <property type="match status" value="1"/>
</dbReference>
<evidence type="ECO:0000256" key="2">
    <source>
        <dbReference type="ARBA" id="ARBA00001946"/>
    </source>
</evidence>
<comment type="similarity">
    <text evidence="3">Belongs to the inositol monophosphatase superfamily.</text>
</comment>
<dbReference type="Gene3D" id="3.30.540.10">
    <property type="entry name" value="Fructose-1,6-Bisphosphatase, subunit A, domain 1"/>
    <property type="match status" value="1"/>
</dbReference>
<dbReference type="GO" id="GO:0046872">
    <property type="term" value="F:metal ion binding"/>
    <property type="evidence" value="ECO:0007669"/>
    <property type="project" value="UniProtKB-KW"/>
</dbReference>
<organism evidence="8">
    <name type="scientific">freshwater metagenome</name>
    <dbReference type="NCBI Taxonomy" id="449393"/>
    <lineage>
        <taxon>unclassified sequences</taxon>
        <taxon>metagenomes</taxon>
        <taxon>ecological metagenomes</taxon>
    </lineage>
</organism>
<dbReference type="AlphaFoldDB" id="A0A6J6B0U7"/>
<evidence type="ECO:0000256" key="3">
    <source>
        <dbReference type="ARBA" id="ARBA00009759"/>
    </source>
</evidence>
<evidence type="ECO:0000313" key="8">
    <source>
        <dbReference type="EMBL" id="CAB4532445.1"/>
    </source>
</evidence>
<dbReference type="Gene3D" id="3.40.190.80">
    <property type="match status" value="1"/>
</dbReference>
<dbReference type="SUPFAM" id="SSF56655">
    <property type="entry name" value="Carbohydrate phosphatase"/>
    <property type="match status" value="1"/>
</dbReference>
<dbReference type="CDD" id="cd01639">
    <property type="entry name" value="IMPase"/>
    <property type="match status" value="1"/>
</dbReference>
<keyword evidence="5" id="KW-0479">Metal-binding</keyword>
<evidence type="ECO:0000256" key="5">
    <source>
        <dbReference type="ARBA" id="ARBA00022723"/>
    </source>
</evidence>
<dbReference type="PANTHER" id="PTHR20854">
    <property type="entry name" value="INOSITOL MONOPHOSPHATASE"/>
    <property type="match status" value="1"/>
</dbReference>
<proteinExistence type="inferred from homology"/>
<keyword evidence="7" id="KW-0460">Magnesium</keyword>
<gene>
    <name evidence="8" type="ORF">UFOPK1425_00101</name>
</gene>